<evidence type="ECO:0000256" key="2">
    <source>
        <dbReference type="ARBA" id="ARBA00004799"/>
    </source>
</evidence>
<dbReference type="InterPro" id="IPR004101">
    <property type="entry name" value="Mur_ligase_C"/>
</dbReference>
<dbReference type="PIRSF" id="PIRSF001563">
    <property type="entry name" value="Folylpolyglu_synth"/>
    <property type="match status" value="1"/>
</dbReference>
<dbReference type="InterPro" id="IPR036565">
    <property type="entry name" value="Mur-like_cat_sf"/>
</dbReference>
<dbReference type="GO" id="GO:0008841">
    <property type="term" value="F:dihydrofolate synthase activity"/>
    <property type="evidence" value="ECO:0007669"/>
    <property type="project" value="UniProtKB-EC"/>
</dbReference>
<dbReference type="InterPro" id="IPR013221">
    <property type="entry name" value="Mur_ligase_cen"/>
</dbReference>
<evidence type="ECO:0000256" key="12">
    <source>
        <dbReference type="ARBA" id="ARBA00022842"/>
    </source>
</evidence>
<dbReference type="AlphaFoldDB" id="A0A7C9VJ70"/>
<evidence type="ECO:0000256" key="9">
    <source>
        <dbReference type="ARBA" id="ARBA00022723"/>
    </source>
</evidence>
<accession>A0A7C9VJ70</accession>
<evidence type="ECO:0000256" key="13">
    <source>
        <dbReference type="ARBA" id="ARBA00022909"/>
    </source>
</evidence>
<evidence type="ECO:0000256" key="18">
    <source>
        <dbReference type="ARBA" id="ARBA00047808"/>
    </source>
</evidence>
<evidence type="ECO:0000256" key="5">
    <source>
        <dbReference type="ARBA" id="ARBA00013023"/>
    </source>
</evidence>
<keyword evidence="8" id="KW-0436">Ligase</keyword>
<comment type="catalytic activity">
    <reaction evidence="18">
        <text>10-formyltetrahydrofolyl-(gamma-L-Glu)(n) + L-glutamate + ATP = 10-formyltetrahydrofolyl-(gamma-L-Glu)(n+1) + ADP + phosphate + H(+)</text>
        <dbReference type="Rhea" id="RHEA:51904"/>
        <dbReference type="Rhea" id="RHEA-COMP:13088"/>
        <dbReference type="Rhea" id="RHEA-COMP:14300"/>
        <dbReference type="ChEBI" id="CHEBI:15378"/>
        <dbReference type="ChEBI" id="CHEBI:29985"/>
        <dbReference type="ChEBI" id="CHEBI:30616"/>
        <dbReference type="ChEBI" id="CHEBI:43474"/>
        <dbReference type="ChEBI" id="CHEBI:134413"/>
        <dbReference type="ChEBI" id="CHEBI:456216"/>
        <dbReference type="EC" id="6.3.2.17"/>
    </reaction>
</comment>
<dbReference type="NCBIfam" id="TIGR01499">
    <property type="entry name" value="folC"/>
    <property type="match status" value="1"/>
</dbReference>
<dbReference type="Proteomes" id="UP000480266">
    <property type="component" value="Unassembled WGS sequence"/>
</dbReference>
<comment type="catalytic activity">
    <reaction evidence="19">
        <text>(6R)-5,10-methylenetetrahydrofolyl-(gamma-L-Glu)(n) + L-glutamate + ATP = (6R)-5,10-methylenetetrahydrofolyl-(gamma-L-Glu)(n+1) + ADP + phosphate + H(+)</text>
        <dbReference type="Rhea" id="RHEA:51912"/>
        <dbReference type="Rhea" id="RHEA-COMP:13257"/>
        <dbReference type="Rhea" id="RHEA-COMP:13258"/>
        <dbReference type="ChEBI" id="CHEBI:15378"/>
        <dbReference type="ChEBI" id="CHEBI:29985"/>
        <dbReference type="ChEBI" id="CHEBI:30616"/>
        <dbReference type="ChEBI" id="CHEBI:43474"/>
        <dbReference type="ChEBI" id="CHEBI:136572"/>
        <dbReference type="ChEBI" id="CHEBI:456216"/>
        <dbReference type="EC" id="6.3.2.17"/>
    </reaction>
</comment>
<comment type="function">
    <text evidence="1">Functions in two distinct reactions of the de novo folate biosynthetic pathway. Catalyzes the addition of a glutamate residue to dihydropteroate (7,8-dihydropteroate or H2Pte) to form dihydrofolate (7,8-dihydrofolate monoglutamate or H2Pte-Glu). Also catalyzes successive additions of L-glutamate to tetrahydrofolate or 10-formyltetrahydrofolate or 5,10-methylenetetrahydrofolate, leading to folylpolyglutamate derivatives.</text>
</comment>
<dbReference type="EMBL" id="JAAMRR010001637">
    <property type="protein sequence ID" value="NGX99628.1"/>
    <property type="molecule type" value="Genomic_DNA"/>
</dbReference>
<evidence type="ECO:0000256" key="6">
    <source>
        <dbReference type="ARBA" id="ARBA00013025"/>
    </source>
</evidence>
<evidence type="ECO:0000256" key="4">
    <source>
        <dbReference type="ARBA" id="ARBA00008276"/>
    </source>
</evidence>
<evidence type="ECO:0000256" key="8">
    <source>
        <dbReference type="ARBA" id="ARBA00022598"/>
    </source>
</evidence>
<feature type="domain" description="Mur ligase central" evidence="22">
    <location>
        <begin position="27"/>
        <end position="213"/>
    </location>
</feature>
<dbReference type="GO" id="GO:0046654">
    <property type="term" value="P:tetrahydrofolate biosynthetic process"/>
    <property type="evidence" value="ECO:0007669"/>
    <property type="project" value="UniProtKB-UniPathway"/>
</dbReference>
<reference evidence="23" key="1">
    <citation type="submission" date="2020-02" db="EMBL/GenBank/DDBJ databases">
        <title>Draft genome sequence of Candidatus Afipia apatlaquensis IBT-C3, a potential strain for decolorization of textile dyes.</title>
        <authorList>
            <person name="Sanchez-Reyes A."/>
            <person name="Breton-Deval L."/>
            <person name="Mangelson H."/>
            <person name="Sanchez-Flores A."/>
        </authorList>
    </citation>
    <scope>NUCLEOTIDE SEQUENCE [LARGE SCALE GENOMIC DNA]</scope>
    <source>
        <strain evidence="23">IBT-C3</strain>
    </source>
</reference>
<dbReference type="PANTHER" id="PTHR11136:SF0">
    <property type="entry name" value="DIHYDROFOLATE SYNTHETASE-RELATED"/>
    <property type="match status" value="1"/>
</dbReference>
<evidence type="ECO:0000256" key="19">
    <source>
        <dbReference type="ARBA" id="ARBA00049035"/>
    </source>
</evidence>
<comment type="pathway">
    <text evidence="3">Cofactor biosynthesis; tetrahydrofolylpolyglutamate biosynthesis.</text>
</comment>
<dbReference type="PANTHER" id="PTHR11136">
    <property type="entry name" value="FOLYLPOLYGLUTAMATE SYNTHASE-RELATED"/>
    <property type="match status" value="1"/>
</dbReference>
<gene>
    <name evidence="23" type="ORF">G4V63_31910</name>
</gene>
<evidence type="ECO:0000256" key="7">
    <source>
        <dbReference type="ARBA" id="ARBA00019357"/>
    </source>
</evidence>
<dbReference type="EC" id="6.3.2.12" evidence="5"/>
<comment type="catalytic activity">
    <reaction evidence="17">
        <text>(6S)-5,6,7,8-tetrahydrofolyl-(gamma-L-Glu)(n) + L-glutamate + ATP = (6S)-5,6,7,8-tetrahydrofolyl-(gamma-L-Glu)(n+1) + ADP + phosphate + H(+)</text>
        <dbReference type="Rhea" id="RHEA:10580"/>
        <dbReference type="Rhea" id="RHEA-COMP:14738"/>
        <dbReference type="Rhea" id="RHEA-COMP:14740"/>
        <dbReference type="ChEBI" id="CHEBI:15378"/>
        <dbReference type="ChEBI" id="CHEBI:29985"/>
        <dbReference type="ChEBI" id="CHEBI:30616"/>
        <dbReference type="ChEBI" id="CHEBI:43474"/>
        <dbReference type="ChEBI" id="CHEBI:141005"/>
        <dbReference type="ChEBI" id="CHEBI:456216"/>
        <dbReference type="EC" id="6.3.2.17"/>
    </reaction>
</comment>
<comment type="caution">
    <text evidence="23">The sequence shown here is derived from an EMBL/GenBank/DDBJ whole genome shotgun (WGS) entry which is preliminary data.</text>
</comment>
<evidence type="ECO:0000313" key="23">
    <source>
        <dbReference type="EMBL" id="NGX99628.1"/>
    </source>
</evidence>
<name>A0A7C9VJ70_9BRAD</name>
<dbReference type="SUPFAM" id="SSF53623">
    <property type="entry name" value="MurD-like peptide ligases, catalytic domain"/>
    <property type="match status" value="1"/>
</dbReference>
<evidence type="ECO:0000256" key="16">
    <source>
        <dbReference type="ARBA" id="ARBA00032510"/>
    </source>
</evidence>
<comment type="catalytic activity">
    <reaction evidence="20">
        <text>7,8-dihydropteroate + L-glutamate + ATP = 7,8-dihydrofolate + ADP + phosphate + H(+)</text>
        <dbReference type="Rhea" id="RHEA:23584"/>
        <dbReference type="ChEBI" id="CHEBI:15378"/>
        <dbReference type="ChEBI" id="CHEBI:17839"/>
        <dbReference type="ChEBI" id="CHEBI:29985"/>
        <dbReference type="ChEBI" id="CHEBI:30616"/>
        <dbReference type="ChEBI" id="CHEBI:43474"/>
        <dbReference type="ChEBI" id="CHEBI:57451"/>
        <dbReference type="ChEBI" id="CHEBI:456216"/>
        <dbReference type="EC" id="6.3.2.12"/>
    </reaction>
</comment>
<sequence>MAPMLAPMHDLIARLGNPHRAFSVVHVTGTKGKGSVCALIEAALHAAGVRVGRYASPHVHSICERVSIRGRNVDEDLLSKALERALDARDEACAAGTPAQNATWFDVMTAAAFLLFAQANIAWAVVEVGLGGRLDSTNVADGTICVVTNIALEHTEVLGNSLVRIAQEKGGIIKHGSIVVSGIPRDCEPHTTLLSIAQEQQATLVTVDSRTGITQRNMEIARTVLDNLGKFGVRDDAAVPVGRSLLSETLAQSTRLPGRIEIIETQAGNRPLTIVLDGAHVDIALRALLEELATKPFAAEPMIVLFALGRDKNPSSMLGELRGRAEHIIFASLGNQNCWVPDELSGVARELGISHSIANDLQSAFNKSFEQVRENGWILATGSLHLIAPAREAMAKMA</sequence>
<dbReference type="EC" id="6.3.2.17" evidence="6"/>
<evidence type="ECO:0000256" key="14">
    <source>
        <dbReference type="ARBA" id="ARBA00030048"/>
    </source>
</evidence>
<keyword evidence="10" id="KW-0547">Nucleotide-binding</keyword>
<dbReference type="Pfam" id="PF02875">
    <property type="entry name" value="Mur_ligase_C"/>
    <property type="match status" value="1"/>
</dbReference>
<evidence type="ECO:0000256" key="15">
    <source>
        <dbReference type="ARBA" id="ARBA00030592"/>
    </source>
</evidence>
<keyword evidence="13" id="KW-0289">Folate biosynthesis</keyword>
<evidence type="ECO:0000256" key="10">
    <source>
        <dbReference type="ARBA" id="ARBA00022741"/>
    </source>
</evidence>
<organism evidence="23 24">
    <name type="scientific">Candidatus Afipia apatlaquensis</name>
    <dbReference type="NCBI Taxonomy" id="2712852"/>
    <lineage>
        <taxon>Bacteria</taxon>
        <taxon>Pseudomonadati</taxon>
        <taxon>Pseudomonadota</taxon>
        <taxon>Alphaproteobacteria</taxon>
        <taxon>Hyphomicrobiales</taxon>
        <taxon>Nitrobacteraceae</taxon>
        <taxon>Afipia</taxon>
    </lineage>
</organism>
<dbReference type="GO" id="GO:0004326">
    <property type="term" value="F:tetrahydrofolylpolyglutamate synthase activity"/>
    <property type="evidence" value="ECO:0007669"/>
    <property type="project" value="UniProtKB-EC"/>
</dbReference>
<keyword evidence="24" id="KW-1185">Reference proteome</keyword>
<evidence type="ECO:0000256" key="11">
    <source>
        <dbReference type="ARBA" id="ARBA00022840"/>
    </source>
</evidence>
<protein>
    <recommendedName>
        <fullName evidence="7">Dihydrofolate synthase/folylpolyglutamate synthase</fullName>
        <ecNumber evidence="5">6.3.2.12</ecNumber>
        <ecNumber evidence="6">6.3.2.17</ecNumber>
    </recommendedName>
    <alternativeName>
        <fullName evidence="16">Folylpoly-gamma-glutamate synthetase-dihydrofolate synthetase</fullName>
    </alternativeName>
    <alternativeName>
        <fullName evidence="14">Folylpolyglutamate synthetase</fullName>
    </alternativeName>
    <alternativeName>
        <fullName evidence="15">Tetrahydrofolylpolyglutamate synthase</fullName>
    </alternativeName>
</protein>
<dbReference type="InterPro" id="IPR036615">
    <property type="entry name" value="Mur_ligase_C_dom_sf"/>
</dbReference>
<dbReference type="GO" id="GO:0005737">
    <property type="term" value="C:cytoplasm"/>
    <property type="evidence" value="ECO:0007669"/>
    <property type="project" value="TreeGrafter"/>
</dbReference>
<comment type="pathway">
    <text evidence="2">Cofactor biosynthesis; tetrahydrofolate biosynthesis; 7,8-dihydrofolate from 2-amino-4-hydroxy-6-hydroxymethyl-7,8-dihydropteridine diphosphate and 4-aminobenzoate: step 2/2.</text>
</comment>
<dbReference type="GO" id="GO:0005524">
    <property type="term" value="F:ATP binding"/>
    <property type="evidence" value="ECO:0007669"/>
    <property type="project" value="UniProtKB-KW"/>
</dbReference>
<dbReference type="SUPFAM" id="SSF53244">
    <property type="entry name" value="MurD-like peptide ligases, peptide-binding domain"/>
    <property type="match status" value="1"/>
</dbReference>
<evidence type="ECO:0000259" key="22">
    <source>
        <dbReference type="Pfam" id="PF08245"/>
    </source>
</evidence>
<keyword evidence="11" id="KW-0067">ATP-binding</keyword>
<dbReference type="InterPro" id="IPR001645">
    <property type="entry name" value="Folylpolyglutamate_synth"/>
</dbReference>
<dbReference type="Gene3D" id="3.40.1190.10">
    <property type="entry name" value="Mur-like, catalytic domain"/>
    <property type="match status" value="1"/>
</dbReference>
<evidence type="ECO:0000313" key="24">
    <source>
        <dbReference type="Proteomes" id="UP000480266"/>
    </source>
</evidence>
<keyword evidence="9" id="KW-0479">Metal-binding</keyword>
<dbReference type="Gene3D" id="3.90.190.20">
    <property type="entry name" value="Mur ligase, C-terminal domain"/>
    <property type="match status" value="1"/>
</dbReference>
<comment type="similarity">
    <text evidence="4">Belongs to the folylpolyglutamate synthase family.</text>
</comment>
<proteinExistence type="inferred from homology"/>
<evidence type="ECO:0000256" key="3">
    <source>
        <dbReference type="ARBA" id="ARBA00005150"/>
    </source>
</evidence>
<dbReference type="UniPathway" id="UPA00077">
    <property type="reaction ID" value="UER00157"/>
</dbReference>
<feature type="domain" description="Mur ligase C-terminal" evidence="21">
    <location>
        <begin position="258"/>
        <end position="383"/>
    </location>
</feature>
<evidence type="ECO:0000256" key="17">
    <source>
        <dbReference type="ARBA" id="ARBA00047493"/>
    </source>
</evidence>
<evidence type="ECO:0000256" key="1">
    <source>
        <dbReference type="ARBA" id="ARBA00002714"/>
    </source>
</evidence>
<dbReference type="Pfam" id="PF08245">
    <property type="entry name" value="Mur_ligase_M"/>
    <property type="match status" value="1"/>
</dbReference>
<dbReference type="GO" id="GO:0046656">
    <property type="term" value="P:folic acid biosynthetic process"/>
    <property type="evidence" value="ECO:0007669"/>
    <property type="project" value="UniProtKB-KW"/>
</dbReference>
<dbReference type="GO" id="GO:0046872">
    <property type="term" value="F:metal ion binding"/>
    <property type="evidence" value="ECO:0007669"/>
    <property type="project" value="UniProtKB-KW"/>
</dbReference>
<keyword evidence="12" id="KW-0460">Magnesium</keyword>
<evidence type="ECO:0000259" key="21">
    <source>
        <dbReference type="Pfam" id="PF02875"/>
    </source>
</evidence>
<evidence type="ECO:0000256" key="20">
    <source>
        <dbReference type="ARBA" id="ARBA00049161"/>
    </source>
</evidence>